<sequence length="610" mass="69194">MSVVNFFPQAIATAQFLENPSPKVAMPVDPELFARSRIELSTDPDKRFQSKEQIAAYAVFIERIMARVRETRSHKLGSDDDRLAFFRGNLNSIISRRGCTEFESVSVCERYASKAWALNLHPPNTTAELLDWCSARIEAILAFETAPSTSCAVFPFVFPKLFTFASPEYKKYKTKAKWSQYFYGSDGRRMRLLAHDLPGEEDREAGLPLLARWAPLLLRKPENTFQFLPLTPHIGLLVCNNEFDEDVARKLYGVFTNCRVRLNDPRMPIVEEKVWGFPESGITRFLNGLTVLFLACSYIQDHVACSKLLHMPVVGLGILSDMDRNKLGHLCAKPFRQQIKAMLECMYLRRHKSISSMTAWGQRLSLLASIHVGRLGGPLDLWKELEYTSPLLLDLWQLCPEGFDTIPKRFEAAIMGFFAGNALGTLLQHISRQPLLSQRRAEKQKRAVALGTETVQNAVSVVQTAASMAGQAVPTAFSLEETKAALQYWIDSKLSEETETAKGICARILDEFYEHLQGFGVRLASAPVDFSPFHTQFQQSFMMTMETDPTKDYSRNLQYPRAIKEYKIIEVCPSKDHKNLTPDVWRKLFGMRLSPLPLDDEHPNKDLSSS</sequence>
<protein>
    <submittedName>
        <fullName evidence="1">Uncharacterized protein</fullName>
    </submittedName>
</protein>
<keyword evidence="2" id="KW-1185">Reference proteome</keyword>
<accession>K1VPS0</accession>
<proteinExistence type="predicted"/>
<dbReference type="AlphaFoldDB" id="K1VPS0"/>
<evidence type="ECO:0000313" key="2">
    <source>
        <dbReference type="Proteomes" id="UP000006757"/>
    </source>
</evidence>
<evidence type="ECO:0000313" key="1">
    <source>
        <dbReference type="EMBL" id="EKC98667.1"/>
    </source>
</evidence>
<gene>
    <name evidence="1" type="ORF">A1Q2_07027</name>
</gene>
<dbReference type="InParanoid" id="K1VPS0"/>
<dbReference type="Proteomes" id="UP000006757">
    <property type="component" value="Unassembled WGS sequence"/>
</dbReference>
<dbReference type="EMBL" id="AMBO01000384">
    <property type="protein sequence ID" value="EKC98667.1"/>
    <property type="molecule type" value="Genomic_DNA"/>
</dbReference>
<name>K1VPS0_TRIAC</name>
<dbReference type="HOGENOM" id="CLU_447724_0_0_1"/>
<comment type="caution">
    <text evidence="1">The sequence shown here is derived from an EMBL/GenBank/DDBJ whole genome shotgun (WGS) entry which is preliminary data.</text>
</comment>
<organism evidence="1 2">
    <name type="scientific">Trichosporon asahii var. asahii (strain CBS 8904)</name>
    <name type="common">Yeast</name>
    <dbReference type="NCBI Taxonomy" id="1220162"/>
    <lineage>
        <taxon>Eukaryota</taxon>
        <taxon>Fungi</taxon>
        <taxon>Dikarya</taxon>
        <taxon>Basidiomycota</taxon>
        <taxon>Agaricomycotina</taxon>
        <taxon>Tremellomycetes</taxon>
        <taxon>Trichosporonales</taxon>
        <taxon>Trichosporonaceae</taxon>
        <taxon>Trichosporon</taxon>
    </lineage>
</organism>
<reference evidence="1 2" key="1">
    <citation type="journal article" date="2012" name="Eukaryot. Cell">
        <title>Genome sequence of the Trichosporon asahii environmental strain CBS 8904.</title>
        <authorList>
            <person name="Yang R.Y."/>
            <person name="Li H.T."/>
            <person name="Zhu H."/>
            <person name="Zhou G.P."/>
            <person name="Wang M."/>
            <person name="Wang L."/>
        </authorList>
    </citation>
    <scope>NUCLEOTIDE SEQUENCE [LARGE SCALE GENOMIC DNA]</scope>
    <source>
        <strain evidence="1 2">CBS 8904</strain>
    </source>
</reference>